<evidence type="ECO:0000313" key="1">
    <source>
        <dbReference type="EMBL" id="HIZ24136.1"/>
    </source>
</evidence>
<dbReference type="EMBL" id="DXBS01000035">
    <property type="protein sequence ID" value="HIZ24136.1"/>
    <property type="molecule type" value="Genomic_DNA"/>
</dbReference>
<protein>
    <submittedName>
        <fullName evidence="1">MarR family transcriptional regulator</fullName>
    </submittedName>
</protein>
<accession>A0A9D2IUW0</accession>
<dbReference type="AlphaFoldDB" id="A0A9D2IUW0"/>
<comment type="caution">
    <text evidence="1">The sequence shown here is derived from an EMBL/GenBank/DDBJ whole genome shotgun (WGS) entry which is preliminary data.</text>
</comment>
<proteinExistence type="predicted"/>
<name>A0A9D2IUW0_9FIRM</name>
<reference evidence="1" key="2">
    <citation type="submission" date="2021-04" db="EMBL/GenBank/DDBJ databases">
        <authorList>
            <person name="Gilroy R."/>
        </authorList>
    </citation>
    <scope>NUCLEOTIDE SEQUENCE</scope>
    <source>
        <strain evidence="1">CHK33-5263</strain>
    </source>
</reference>
<gene>
    <name evidence="1" type="ORF">H9812_01480</name>
</gene>
<dbReference type="InterPro" id="IPR036388">
    <property type="entry name" value="WH-like_DNA-bd_sf"/>
</dbReference>
<dbReference type="Gene3D" id="1.10.10.10">
    <property type="entry name" value="Winged helix-like DNA-binding domain superfamily/Winged helix DNA-binding domain"/>
    <property type="match status" value="1"/>
</dbReference>
<reference evidence="1" key="1">
    <citation type="journal article" date="2021" name="PeerJ">
        <title>Extensive microbial diversity within the chicken gut microbiome revealed by metagenomics and culture.</title>
        <authorList>
            <person name="Gilroy R."/>
            <person name="Ravi A."/>
            <person name="Getino M."/>
            <person name="Pursley I."/>
            <person name="Horton D.L."/>
            <person name="Alikhan N.F."/>
            <person name="Baker D."/>
            <person name="Gharbi K."/>
            <person name="Hall N."/>
            <person name="Watson M."/>
            <person name="Adriaenssens E.M."/>
            <person name="Foster-Nyarko E."/>
            <person name="Jarju S."/>
            <person name="Secka A."/>
            <person name="Antonio M."/>
            <person name="Oren A."/>
            <person name="Chaudhuri R.R."/>
            <person name="La Ragione R."/>
            <person name="Hildebrand F."/>
            <person name="Pallen M.J."/>
        </authorList>
    </citation>
    <scope>NUCLEOTIDE SEQUENCE</scope>
    <source>
        <strain evidence="1">CHK33-5263</strain>
    </source>
</reference>
<dbReference type="InterPro" id="IPR036390">
    <property type="entry name" value="WH_DNA-bd_sf"/>
</dbReference>
<organism evidence="1 2">
    <name type="scientific">Candidatus Gallimonas intestinigallinarum</name>
    <dbReference type="NCBI Taxonomy" id="2838604"/>
    <lineage>
        <taxon>Bacteria</taxon>
        <taxon>Bacillati</taxon>
        <taxon>Bacillota</taxon>
        <taxon>Clostridia</taxon>
        <taxon>Candidatus Gallimonas</taxon>
    </lineage>
</organism>
<dbReference type="SUPFAM" id="SSF46785">
    <property type="entry name" value="Winged helix' DNA-binding domain"/>
    <property type="match status" value="1"/>
</dbReference>
<sequence>MKRDLDEELITAWVQLTGILKNTRITKGLVYNESIVMLVAYRQYLTDGEGIVSFKELVRETRMLKSLVNRTIDSLVEKNMLMRCEGKDKRTTFVKLIPENLGTYLAVHQESLTLARNVRELIGDEDAEAFIRISQKITAHYEG</sequence>
<evidence type="ECO:0000313" key="2">
    <source>
        <dbReference type="Proteomes" id="UP000824044"/>
    </source>
</evidence>
<dbReference type="Proteomes" id="UP000824044">
    <property type="component" value="Unassembled WGS sequence"/>
</dbReference>